<evidence type="ECO:0000313" key="1">
    <source>
        <dbReference type="EMBL" id="MCR6489826.1"/>
    </source>
</evidence>
<reference evidence="1" key="1">
    <citation type="submission" date="2022-06" db="EMBL/GenBank/DDBJ databases">
        <title>Amycolatopsis iheyaensis sp. nov., a new species of the genus Amycolatopsis isolated from soil in Iheya island, Japan.</title>
        <authorList>
            <person name="Ngamcharungchit C."/>
            <person name="Kanto H."/>
            <person name="Take A."/>
            <person name="Intra B."/>
            <person name="Matsumoto A."/>
            <person name="Panbangred W."/>
            <person name="Inahashi Y."/>
        </authorList>
    </citation>
    <scope>NUCLEOTIDE SEQUENCE</scope>
    <source>
        <strain evidence="1">OK19-0408</strain>
    </source>
</reference>
<accession>A0A9X2NJA5</accession>
<dbReference type="InterPro" id="IPR036737">
    <property type="entry name" value="OmpA-like_sf"/>
</dbReference>
<gene>
    <name evidence="1" type="ORF">M8542_44145</name>
</gene>
<name>A0A9X2NJA5_9PSEU</name>
<proteinExistence type="predicted"/>
<evidence type="ECO:0000313" key="2">
    <source>
        <dbReference type="Proteomes" id="UP001144096"/>
    </source>
</evidence>
<dbReference type="Proteomes" id="UP001144096">
    <property type="component" value="Unassembled WGS sequence"/>
</dbReference>
<organism evidence="1 2">
    <name type="scientific">Amycolatopsis iheyensis</name>
    <dbReference type="NCBI Taxonomy" id="2945988"/>
    <lineage>
        <taxon>Bacteria</taxon>
        <taxon>Bacillati</taxon>
        <taxon>Actinomycetota</taxon>
        <taxon>Actinomycetes</taxon>
        <taxon>Pseudonocardiales</taxon>
        <taxon>Pseudonocardiaceae</taxon>
        <taxon>Amycolatopsis</taxon>
    </lineage>
</organism>
<dbReference type="AlphaFoldDB" id="A0A9X2NJA5"/>
<evidence type="ECO:0008006" key="3">
    <source>
        <dbReference type="Google" id="ProtNLM"/>
    </source>
</evidence>
<comment type="caution">
    <text evidence="1">The sequence shown here is derived from an EMBL/GenBank/DDBJ whole genome shotgun (WGS) entry which is preliminary data.</text>
</comment>
<dbReference type="EMBL" id="JAMXQV010000036">
    <property type="protein sequence ID" value="MCR6489826.1"/>
    <property type="molecule type" value="Genomic_DNA"/>
</dbReference>
<dbReference type="Gene3D" id="3.30.1330.60">
    <property type="entry name" value="OmpA-like domain"/>
    <property type="match status" value="1"/>
</dbReference>
<protein>
    <recommendedName>
        <fullName evidence="3">OmpA family protein</fullName>
    </recommendedName>
</protein>
<keyword evidence="2" id="KW-1185">Reference proteome</keyword>
<sequence length="288" mass="29010">MTRSLAASLSAAEAAALARAGDLTRAAAILAELDAAGDAGPAEFDLLARIHAQRGDLDQADLSWARAQATDPEHPGAAAGRATIEAIRARRRPPRPLLRPSRAAAVVLVAGLVALGVSVTGGSTDSPPPAGRDSARVAQLEQQLGAQEAAAARREAAVNAAAAAVAQPGVTVRTTPDAVEVRFSGGLYRSGDQLTAEGKQRLRRLGSALSGTGGTITVIGWTVAVPGGPAAGGSPVAWSRARVAAVELAAASGLPLTRFTLAGGDQDDPPFRDPASNRTVTLRISPAG</sequence>